<dbReference type="Gene3D" id="3.90.550.10">
    <property type="entry name" value="Spore Coat Polysaccharide Biosynthesis Protein SpsA, Chain A"/>
    <property type="match status" value="1"/>
</dbReference>
<comment type="caution">
    <text evidence="2">The sequence shown here is derived from an EMBL/GenBank/DDBJ whole genome shotgun (WGS) entry which is preliminary data.</text>
</comment>
<dbReference type="PANTHER" id="PTHR36529:SF1">
    <property type="entry name" value="GLYCOSYLTRANSFERASE"/>
    <property type="match status" value="1"/>
</dbReference>
<sequence length="250" mass="27512">MPRSGKLSQSRRRGYNKRTDAPSGPAEDALIIFAKAPLPGQVKTRLCPPLTPDEAASLHGSMVMDVAEHTRDIRNLDRFLACTPSSEHGFFQTLAARYGVVLCEQVGNDLGQRMHNALAEVLSKGYRYALVIGTDIPTLSPKTYKDALFLLNKHDVVIGPTHDGGYYLIGLKQPSPQLFQEVPWSTETVCALTQSKAATLGLTVGQLPTERDLDTFSDLHGIMTETPRRKMSTRTTTVLQTLLQRHGQLS</sequence>
<gene>
    <name evidence="2" type="ORF">PPG34_12905</name>
</gene>
<dbReference type="InterPro" id="IPR029044">
    <property type="entry name" value="Nucleotide-diphossugar_trans"/>
</dbReference>
<evidence type="ECO:0000256" key="1">
    <source>
        <dbReference type="SAM" id="MobiDB-lite"/>
    </source>
</evidence>
<proteinExistence type="predicted"/>
<evidence type="ECO:0000313" key="3">
    <source>
        <dbReference type="Proteomes" id="UP001250932"/>
    </source>
</evidence>
<dbReference type="EMBL" id="JAQOUE010000001">
    <property type="protein sequence ID" value="MDT7043253.1"/>
    <property type="molecule type" value="Genomic_DNA"/>
</dbReference>
<keyword evidence="3" id="KW-1185">Reference proteome</keyword>
<dbReference type="NCBIfam" id="TIGR04282">
    <property type="entry name" value="glyco_like_cofC"/>
    <property type="match status" value="1"/>
</dbReference>
<organism evidence="2 3">
    <name type="scientific">Candidatus Nitronereus thalassa</name>
    <dbReference type="NCBI Taxonomy" id="3020898"/>
    <lineage>
        <taxon>Bacteria</taxon>
        <taxon>Pseudomonadati</taxon>
        <taxon>Nitrospirota</taxon>
        <taxon>Nitrospiria</taxon>
        <taxon>Nitrospirales</taxon>
        <taxon>Nitrospiraceae</taxon>
        <taxon>Candidatus Nitronereus</taxon>
    </lineage>
</organism>
<reference evidence="2 3" key="1">
    <citation type="journal article" date="2023" name="ISME J.">
        <title>Cultivation and genomic characterization of novel and ubiquitous marine nitrite-oxidizing bacteria from the Nitrospirales.</title>
        <authorList>
            <person name="Mueller A.J."/>
            <person name="Daebeler A."/>
            <person name="Herbold C.W."/>
            <person name="Kirkegaard R.H."/>
            <person name="Daims H."/>
        </authorList>
    </citation>
    <scope>NUCLEOTIDE SEQUENCE [LARGE SCALE GENOMIC DNA]</scope>
    <source>
        <strain evidence="2 3">EB</strain>
    </source>
</reference>
<dbReference type="PANTHER" id="PTHR36529">
    <property type="entry name" value="SLL1095 PROTEIN"/>
    <property type="match status" value="1"/>
</dbReference>
<name>A0ABU3KAB8_9BACT</name>
<dbReference type="Proteomes" id="UP001250932">
    <property type="component" value="Unassembled WGS sequence"/>
</dbReference>
<accession>A0ABU3KAB8</accession>
<dbReference type="SUPFAM" id="SSF53448">
    <property type="entry name" value="Nucleotide-diphospho-sugar transferases"/>
    <property type="match status" value="1"/>
</dbReference>
<dbReference type="InterPro" id="IPR018641">
    <property type="entry name" value="Trfase_1_rSAM/seldom-assoc"/>
</dbReference>
<protein>
    <submittedName>
        <fullName evidence="2">TIGR04282 family arsenosugar biosynthesis glycosyltransferase</fullName>
    </submittedName>
</protein>
<dbReference type="RefSeq" id="WP_313833786.1">
    <property type="nucleotide sequence ID" value="NZ_JAQOUE010000001.1"/>
</dbReference>
<dbReference type="Pfam" id="PF09837">
    <property type="entry name" value="DUF2064"/>
    <property type="match status" value="1"/>
</dbReference>
<evidence type="ECO:0000313" key="2">
    <source>
        <dbReference type="EMBL" id="MDT7043253.1"/>
    </source>
</evidence>
<feature type="region of interest" description="Disordered" evidence="1">
    <location>
        <begin position="1"/>
        <end position="24"/>
    </location>
</feature>